<reference evidence="1 2" key="1">
    <citation type="journal article" date="2019" name="Nat. Ecol. Evol.">
        <title>Megaphylogeny resolves global patterns of mushroom evolution.</title>
        <authorList>
            <person name="Varga T."/>
            <person name="Krizsan K."/>
            <person name="Foldi C."/>
            <person name="Dima B."/>
            <person name="Sanchez-Garcia M."/>
            <person name="Sanchez-Ramirez S."/>
            <person name="Szollosi G.J."/>
            <person name="Szarkandi J.G."/>
            <person name="Papp V."/>
            <person name="Albert L."/>
            <person name="Andreopoulos W."/>
            <person name="Angelini C."/>
            <person name="Antonin V."/>
            <person name="Barry K.W."/>
            <person name="Bougher N.L."/>
            <person name="Buchanan P."/>
            <person name="Buyck B."/>
            <person name="Bense V."/>
            <person name="Catcheside P."/>
            <person name="Chovatia M."/>
            <person name="Cooper J."/>
            <person name="Damon W."/>
            <person name="Desjardin D."/>
            <person name="Finy P."/>
            <person name="Geml J."/>
            <person name="Haridas S."/>
            <person name="Hughes K."/>
            <person name="Justo A."/>
            <person name="Karasinski D."/>
            <person name="Kautmanova I."/>
            <person name="Kiss B."/>
            <person name="Kocsube S."/>
            <person name="Kotiranta H."/>
            <person name="LaButti K.M."/>
            <person name="Lechner B.E."/>
            <person name="Liimatainen K."/>
            <person name="Lipzen A."/>
            <person name="Lukacs Z."/>
            <person name="Mihaltcheva S."/>
            <person name="Morgado L.N."/>
            <person name="Niskanen T."/>
            <person name="Noordeloos M.E."/>
            <person name="Ohm R.A."/>
            <person name="Ortiz-Santana B."/>
            <person name="Ovrebo C."/>
            <person name="Racz N."/>
            <person name="Riley R."/>
            <person name="Savchenko A."/>
            <person name="Shiryaev A."/>
            <person name="Soop K."/>
            <person name="Spirin V."/>
            <person name="Szebenyi C."/>
            <person name="Tomsovsky M."/>
            <person name="Tulloss R.E."/>
            <person name="Uehling J."/>
            <person name="Grigoriev I.V."/>
            <person name="Vagvolgyi C."/>
            <person name="Papp T."/>
            <person name="Martin F.M."/>
            <person name="Miettinen O."/>
            <person name="Hibbett D.S."/>
            <person name="Nagy L.G."/>
        </authorList>
    </citation>
    <scope>NUCLEOTIDE SEQUENCE [LARGE SCALE GENOMIC DNA]</scope>
    <source>
        <strain evidence="1 2">CBS 962.96</strain>
    </source>
</reference>
<keyword evidence="2" id="KW-1185">Reference proteome</keyword>
<organism evidence="1 2">
    <name type="scientific">Dendrothele bispora (strain CBS 962.96)</name>
    <dbReference type="NCBI Taxonomy" id="1314807"/>
    <lineage>
        <taxon>Eukaryota</taxon>
        <taxon>Fungi</taxon>
        <taxon>Dikarya</taxon>
        <taxon>Basidiomycota</taxon>
        <taxon>Agaricomycotina</taxon>
        <taxon>Agaricomycetes</taxon>
        <taxon>Agaricomycetidae</taxon>
        <taxon>Agaricales</taxon>
        <taxon>Agaricales incertae sedis</taxon>
        <taxon>Dendrothele</taxon>
    </lineage>
</organism>
<dbReference type="Proteomes" id="UP000297245">
    <property type="component" value="Unassembled WGS sequence"/>
</dbReference>
<accession>A0A4S8MM70</accession>
<dbReference type="AlphaFoldDB" id="A0A4S8MM70"/>
<protein>
    <submittedName>
        <fullName evidence="1">Uncharacterized protein</fullName>
    </submittedName>
</protein>
<evidence type="ECO:0000313" key="2">
    <source>
        <dbReference type="Proteomes" id="UP000297245"/>
    </source>
</evidence>
<sequence>MSFLLFCAIVPDFQTNILLATLFHCDLPALPTRTDYVLYPCFQFFFAEHGLASSYTFLFGDNHMQSTIPLMPARNLVTWTNLFFSLHHSGFTVVPLRDGLLAPFLTWAV</sequence>
<proteinExistence type="predicted"/>
<name>A0A4S8MM70_DENBC</name>
<gene>
    <name evidence="1" type="ORF">K435DRAFT_229454</name>
</gene>
<evidence type="ECO:0000313" key="1">
    <source>
        <dbReference type="EMBL" id="THV03945.1"/>
    </source>
</evidence>
<dbReference type="EMBL" id="ML179061">
    <property type="protein sequence ID" value="THV03945.1"/>
    <property type="molecule type" value="Genomic_DNA"/>
</dbReference>